<evidence type="ECO:0000313" key="2">
    <source>
        <dbReference type="Proteomes" id="UP000799779"/>
    </source>
</evidence>
<name>A0A6A5WXP9_9PLEO</name>
<evidence type="ECO:0000313" key="1">
    <source>
        <dbReference type="EMBL" id="KAF2006367.1"/>
    </source>
</evidence>
<accession>A0A6A5WXP9</accession>
<dbReference type="AlphaFoldDB" id="A0A6A5WXP9"/>
<sequence>MFYGEYVYNCNITDGTLRFTYSRPGNVFQLNQTWTKHGQKYWATGTGSTTLSCATKFWNNTQWTIGQDYSKTFIYCSPMQFEMDAKVKKLGRKGRWSWIHL</sequence>
<dbReference type="Proteomes" id="UP000799779">
    <property type="component" value="Unassembled WGS sequence"/>
</dbReference>
<proteinExistence type="predicted"/>
<organism evidence="1 2">
    <name type="scientific">Amniculicola lignicola CBS 123094</name>
    <dbReference type="NCBI Taxonomy" id="1392246"/>
    <lineage>
        <taxon>Eukaryota</taxon>
        <taxon>Fungi</taxon>
        <taxon>Dikarya</taxon>
        <taxon>Ascomycota</taxon>
        <taxon>Pezizomycotina</taxon>
        <taxon>Dothideomycetes</taxon>
        <taxon>Pleosporomycetidae</taxon>
        <taxon>Pleosporales</taxon>
        <taxon>Amniculicolaceae</taxon>
        <taxon>Amniculicola</taxon>
    </lineage>
</organism>
<dbReference type="OrthoDB" id="3539798at2759"/>
<dbReference type="EMBL" id="ML977560">
    <property type="protein sequence ID" value="KAF2006367.1"/>
    <property type="molecule type" value="Genomic_DNA"/>
</dbReference>
<gene>
    <name evidence="1" type="ORF">P154DRAFT_517991</name>
</gene>
<keyword evidence="2" id="KW-1185">Reference proteome</keyword>
<protein>
    <submittedName>
        <fullName evidence="1">Uncharacterized protein</fullName>
    </submittedName>
</protein>
<reference evidence="1" key="1">
    <citation type="journal article" date="2020" name="Stud. Mycol.">
        <title>101 Dothideomycetes genomes: a test case for predicting lifestyles and emergence of pathogens.</title>
        <authorList>
            <person name="Haridas S."/>
            <person name="Albert R."/>
            <person name="Binder M."/>
            <person name="Bloem J."/>
            <person name="Labutti K."/>
            <person name="Salamov A."/>
            <person name="Andreopoulos B."/>
            <person name="Baker S."/>
            <person name="Barry K."/>
            <person name="Bills G."/>
            <person name="Bluhm B."/>
            <person name="Cannon C."/>
            <person name="Castanera R."/>
            <person name="Culley D."/>
            <person name="Daum C."/>
            <person name="Ezra D."/>
            <person name="Gonzalez J."/>
            <person name="Henrissat B."/>
            <person name="Kuo A."/>
            <person name="Liang C."/>
            <person name="Lipzen A."/>
            <person name="Lutzoni F."/>
            <person name="Magnuson J."/>
            <person name="Mondo S."/>
            <person name="Nolan M."/>
            <person name="Ohm R."/>
            <person name="Pangilinan J."/>
            <person name="Park H.-J."/>
            <person name="Ramirez L."/>
            <person name="Alfaro M."/>
            <person name="Sun H."/>
            <person name="Tritt A."/>
            <person name="Yoshinaga Y."/>
            <person name="Zwiers L.-H."/>
            <person name="Turgeon B."/>
            <person name="Goodwin S."/>
            <person name="Spatafora J."/>
            <person name="Crous P."/>
            <person name="Grigoriev I."/>
        </authorList>
    </citation>
    <scope>NUCLEOTIDE SEQUENCE</scope>
    <source>
        <strain evidence="1">CBS 123094</strain>
    </source>
</reference>